<evidence type="ECO:0000259" key="1">
    <source>
        <dbReference type="Pfam" id="PF01636"/>
    </source>
</evidence>
<feature type="domain" description="Aminoglycoside phosphotransferase" evidence="1">
    <location>
        <begin position="24"/>
        <end position="263"/>
    </location>
</feature>
<dbReference type="SUPFAM" id="SSF56112">
    <property type="entry name" value="Protein kinase-like (PK-like)"/>
    <property type="match status" value="1"/>
</dbReference>
<dbReference type="AlphaFoldDB" id="A0A919YUH0"/>
<dbReference type="EMBL" id="BOSE01000014">
    <property type="protein sequence ID" value="GIP19377.1"/>
    <property type="molecule type" value="Genomic_DNA"/>
</dbReference>
<name>A0A919YUH0_9BACL</name>
<dbReference type="Gene3D" id="3.30.200.20">
    <property type="entry name" value="Phosphorylase Kinase, domain 1"/>
    <property type="match status" value="1"/>
</dbReference>
<protein>
    <recommendedName>
        <fullName evidence="1">Aminoglycoside phosphotransferase domain-containing protein</fullName>
    </recommendedName>
</protein>
<evidence type="ECO:0000313" key="3">
    <source>
        <dbReference type="Proteomes" id="UP000683139"/>
    </source>
</evidence>
<comment type="caution">
    <text evidence="2">The sequence shown here is derived from an EMBL/GenBank/DDBJ whole genome shotgun (WGS) entry which is preliminary data.</text>
</comment>
<organism evidence="2 3">
    <name type="scientific">Paenibacillus montaniterrae</name>
    <dbReference type="NCBI Taxonomy" id="429341"/>
    <lineage>
        <taxon>Bacteria</taxon>
        <taxon>Bacillati</taxon>
        <taxon>Bacillota</taxon>
        <taxon>Bacilli</taxon>
        <taxon>Bacillales</taxon>
        <taxon>Paenibacillaceae</taxon>
        <taxon>Paenibacillus</taxon>
    </lineage>
</organism>
<keyword evidence="3" id="KW-1185">Reference proteome</keyword>
<dbReference type="InterPro" id="IPR002575">
    <property type="entry name" value="Aminoglycoside_PTrfase"/>
</dbReference>
<dbReference type="InterPro" id="IPR011009">
    <property type="entry name" value="Kinase-like_dom_sf"/>
</dbReference>
<sequence>MLDSMKTLLKEQYSINISAIAPQQGGWAALAYKATSESKHYFVKVYEKSRASTAKLTAHIDRYVPIIRWLVQNSQLEGKISVPLLTNDGCYKYEDEHGIYMLYDYIEGETIGDRELNGKQVRQFIAIITELHRFGAEIPFASGWMKEQFDVPYTDLLQKALSGDIGYMPDEVRRLLAAYELPLSRTINKVKELSQRLQAGELKMALCHTDLHYWNVMQQVKSEQLILIDWEGLKLAPVEADMMFLVDKPYFNEFLNVYRHTHADYEIHSEALLFYQKRRLLEDIWEFLEQLLYEEQGEHTFNYLTKELKAL</sequence>
<gene>
    <name evidence="2" type="ORF">J40TS1_50190</name>
</gene>
<dbReference type="Pfam" id="PF01636">
    <property type="entry name" value="APH"/>
    <property type="match status" value="1"/>
</dbReference>
<dbReference type="Proteomes" id="UP000683139">
    <property type="component" value="Unassembled WGS sequence"/>
</dbReference>
<evidence type="ECO:0000313" key="2">
    <source>
        <dbReference type="EMBL" id="GIP19377.1"/>
    </source>
</evidence>
<proteinExistence type="predicted"/>
<reference evidence="2" key="1">
    <citation type="submission" date="2021-03" db="EMBL/GenBank/DDBJ databases">
        <title>Antimicrobial resistance genes in bacteria isolated from Japanese honey, and their potential for conferring macrolide and lincosamide resistance in the American foulbrood pathogen Paenibacillus larvae.</title>
        <authorList>
            <person name="Okamoto M."/>
            <person name="Kumagai M."/>
            <person name="Kanamori H."/>
            <person name="Takamatsu D."/>
        </authorList>
    </citation>
    <scope>NUCLEOTIDE SEQUENCE</scope>
    <source>
        <strain evidence="2">J40TS1</strain>
    </source>
</reference>
<dbReference type="RefSeq" id="WP_306433600.1">
    <property type="nucleotide sequence ID" value="NZ_BOSE01000014.1"/>
</dbReference>
<dbReference type="Gene3D" id="1.10.510.10">
    <property type="entry name" value="Transferase(Phosphotransferase) domain 1"/>
    <property type="match status" value="1"/>
</dbReference>
<dbReference type="Gene3D" id="1.20.58.840">
    <property type="match status" value="1"/>
</dbReference>
<accession>A0A919YUH0</accession>